<evidence type="ECO:0000313" key="2">
    <source>
        <dbReference type="Proteomes" id="UP000789901"/>
    </source>
</evidence>
<accession>A0ABN7X3X2</accession>
<reference evidence="1 2" key="1">
    <citation type="submission" date="2021-06" db="EMBL/GenBank/DDBJ databases">
        <authorList>
            <person name="Kallberg Y."/>
            <person name="Tangrot J."/>
            <person name="Rosling A."/>
        </authorList>
    </citation>
    <scope>NUCLEOTIDE SEQUENCE [LARGE SCALE GENOMIC DNA]</scope>
    <source>
        <strain evidence="1 2">120-4 pot B 10/14</strain>
    </source>
</reference>
<proteinExistence type="predicted"/>
<keyword evidence="2" id="KW-1185">Reference proteome</keyword>
<feature type="non-terminal residue" evidence="1">
    <location>
        <position position="1"/>
    </location>
</feature>
<protein>
    <submittedName>
        <fullName evidence="1">12391_t:CDS:1</fullName>
    </submittedName>
</protein>
<dbReference type="EMBL" id="CAJVQB010087738">
    <property type="protein sequence ID" value="CAG8847460.1"/>
    <property type="molecule type" value="Genomic_DNA"/>
</dbReference>
<sequence>KANTPAHHRLLEKICTSDVNNLIYDGPLANGIIDLGSSQYQITENDYEILVGKKSGIKNLRKSPSIREACANFIANRDKVQNEIQNQYKFIISPSEILTHDRWVEREIDRKQVAVNITDILLQDSKRNVLHRVSGGSENAFVDAITRIIKMSLHQMPIDSDIEVIRDEVQSMATKKRKVRQVVGSMENKPELIVRAFFKNKWKGLAYLKSGKWKSTNVKTHNDHNKLAQFCLDGYVDISKKITKNELYKFCIIFGINITDDHCIVIHGLSRENGIKFYFPIIKAKIPFHNAPLDEVEDFIHALLVLRNGILVNLHGIRRIFSKVSKSTVSTQDNEDYSSEER</sequence>
<gene>
    <name evidence="1" type="ORF">GMARGA_LOCUS38680</name>
</gene>
<name>A0ABN7X3X2_GIGMA</name>
<comment type="caution">
    <text evidence="1">The sequence shown here is derived from an EMBL/GenBank/DDBJ whole genome shotgun (WGS) entry which is preliminary data.</text>
</comment>
<organism evidence="1 2">
    <name type="scientific">Gigaspora margarita</name>
    <dbReference type="NCBI Taxonomy" id="4874"/>
    <lineage>
        <taxon>Eukaryota</taxon>
        <taxon>Fungi</taxon>
        <taxon>Fungi incertae sedis</taxon>
        <taxon>Mucoromycota</taxon>
        <taxon>Glomeromycotina</taxon>
        <taxon>Glomeromycetes</taxon>
        <taxon>Diversisporales</taxon>
        <taxon>Gigasporaceae</taxon>
        <taxon>Gigaspora</taxon>
    </lineage>
</organism>
<evidence type="ECO:0000313" key="1">
    <source>
        <dbReference type="EMBL" id="CAG8847460.1"/>
    </source>
</evidence>
<dbReference type="Proteomes" id="UP000789901">
    <property type="component" value="Unassembled WGS sequence"/>
</dbReference>